<dbReference type="GO" id="GO:0016853">
    <property type="term" value="F:isomerase activity"/>
    <property type="evidence" value="ECO:0007669"/>
    <property type="project" value="UniProtKB-KW"/>
</dbReference>
<dbReference type="AlphaFoldDB" id="A0A9W6Z2V3"/>
<dbReference type="CDD" id="cd06558">
    <property type="entry name" value="crotonase-like"/>
    <property type="match status" value="1"/>
</dbReference>
<dbReference type="Proteomes" id="UP001165063">
    <property type="component" value="Unassembled WGS sequence"/>
</dbReference>
<evidence type="ECO:0000256" key="1">
    <source>
        <dbReference type="ARBA" id="ARBA00004275"/>
    </source>
</evidence>
<dbReference type="GO" id="GO:0006635">
    <property type="term" value="P:fatty acid beta-oxidation"/>
    <property type="evidence" value="ECO:0007669"/>
    <property type="project" value="TreeGrafter"/>
</dbReference>
<comment type="subcellular location">
    <subcellularLocation>
        <location evidence="1">Peroxisome</location>
    </subcellularLocation>
</comment>
<keyword evidence="3" id="KW-0413">Isomerase</keyword>
<dbReference type="InterPro" id="IPR029045">
    <property type="entry name" value="ClpP/crotonase-like_dom_sf"/>
</dbReference>
<sequence length="196" mass="21857">MCQHKKLLVCALNGPVIGLSASLILLCDLIYARDPILLPSPKGLGKSSNTNLVNSKSKQKQPFISLPFNNISLTNEGGVSATLIYRIGLSKAMEVIGLSKKLTLTEMENLGLVNQIFQFENTDKFNAHVIEYLSHALQGLDKDMIFENKMLLRSQFNKLVKNVVLDEGLLGLDRWVGNYPQNAFKEIMSGKRQHKL</sequence>
<protein>
    <submittedName>
        <fullName evidence="5">Unnamed protein product</fullName>
    </submittedName>
</protein>
<accession>A0A9W6Z2V3</accession>
<comment type="caution">
    <text evidence="5">The sequence shown here is derived from an EMBL/GenBank/DDBJ whole genome shotgun (WGS) entry which is preliminary data.</text>
</comment>
<gene>
    <name evidence="5" type="ORF">Amon01_000717700</name>
</gene>
<name>A0A9W6Z2V3_AMBMO</name>
<keyword evidence="2" id="KW-0576">Peroxisome</keyword>
<evidence type="ECO:0000256" key="2">
    <source>
        <dbReference type="ARBA" id="ARBA00023140"/>
    </source>
</evidence>
<evidence type="ECO:0000256" key="3">
    <source>
        <dbReference type="ARBA" id="ARBA00023235"/>
    </source>
</evidence>
<dbReference type="SUPFAM" id="SSF52096">
    <property type="entry name" value="ClpP/crotonase"/>
    <property type="match status" value="2"/>
</dbReference>
<evidence type="ECO:0000313" key="5">
    <source>
        <dbReference type="EMBL" id="GMG50234.1"/>
    </source>
</evidence>
<evidence type="ECO:0000256" key="4">
    <source>
        <dbReference type="SAM" id="Phobius"/>
    </source>
</evidence>
<dbReference type="Gene3D" id="3.90.226.10">
    <property type="entry name" value="2-enoyl-CoA Hydratase, Chain A, domain 1"/>
    <property type="match status" value="1"/>
</dbReference>
<feature type="transmembrane region" description="Helical" evidence="4">
    <location>
        <begin position="7"/>
        <end position="32"/>
    </location>
</feature>
<reference evidence="5" key="1">
    <citation type="submission" date="2023-04" db="EMBL/GenBank/DDBJ databases">
        <title>Ambrosiozyma monospora NBRC 1965.</title>
        <authorList>
            <person name="Ichikawa N."/>
            <person name="Sato H."/>
            <person name="Tonouchi N."/>
        </authorList>
    </citation>
    <scope>NUCLEOTIDE SEQUENCE</scope>
    <source>
        <strain evidence="5">NBRC 1965</strain>
    </source>
</reference>
<keyword evidence="4" id="KW-1133">Transmembrane helix</keyword>
<proteinExistence type="predicted"/>
<dbReference type="PANTHER" id="PTHR43684:SF1">
    <property type="entry name" value="ENOYL-COA DELTA ISOMERASE 2"/>
    <property type="match status" value="1"/>
</dbReference>
<organism evidence="5 6">
    <name type="scientific">Ambrosiozyma monospora</name>
    <name type="common">Yeast</name>
    <name type="synonym">Endomycopsis monosporus</name>
    <dbReference type="NCBI Taxonomy" id="43982"/>
    <lineage>
        <taxon>Eukaryota</taxon>
        <taxon>Fungi</taxon>
        <taxon>Dikarya</taxon>
        <taxon>Ascomycota</taxon>
        <taxon>Saccharomycotina</taxon>
        <taxon>Pichiomycetes</taxon>
        <taxon>Pichiales</taxon>
        <taxon>Pichiaceae</taxon>
        <taxon>Ambrosiozyma</taxon>
    </lineage>
</organism>
<dbReference type="OrthoDB" id="2018133at2759"/>
<dbReference type="GO" id="GO:0005782">
    <property type="term" value="C:peroxisomal matrix"/>
    <property type="evidence" value="ECO:0007669"/>
    <property type="project" value="TreeGrafter"/>
</dbReference>
<keyword evidence="6" id="KW-1185">Reference proteome</keyword>
<evidence type="ECO:0000313" key="6">
    <source>
        <dbReference type="Proteomes" id="UP001165063"/>
    </source>
</evidence>
<keyword evidence="4" id="KW-0472">Membrane</keyword>
<dbReference type="PANTHER" id="PTHR43684">
    <property type="match status" value="1"/>
</dbReference>
<dbReference type="EMBL" id="BSXU01005067">
    <property type="protein sequence ID" value="GMG50234.1"/>
    <property type="molecule type" value="Genomic_DNA"/>
</dbReference>
<keyword evidence="4" id="KW-0812">Transmembrane</keyword>
<dbReference type="InterPro" id="IPR051053">
    <property type="entry name" value="ECH/Chromodomain_protein"/>
</dbReference>